<evidence type="ECO:0000313" key="4">
    <source>
        <dbReference type="Proteomes" id="UP000036277"/>
    </source>
</evidence>
<dbReference type="InterPro" id="IPR001387">
    <property type="entry name" value="Cro/C1-type_HTH"/>
</dbReference>
<dbReference type="EMBL" id="LFCV01000162">
    <property type="protein sequence ID" value="KMJ43618.1"/>
    <property type="molecule type" value="Genomic_DNA"/>
</dbReference>
<dbReference type="OrthoDB" id="5683219at2"/>
<dbReference type="PANTHER" id="PTHR46558">
    <property type="entry name" value="TRACRIPTIONAL REGULATORY PROTEIN-RELATED-RELATED"/>
    <property type="match status" value="1"/>
</dbReference>
<organism evidence="3 4">
    <name type="scientific">Xenorhabdus khoisanae</name>
    <dbReference type="NCBI Taxonomy" id="880157"/>
    <lineage>
        <taxon>Bacteria</taxon>
        <taxon>Pseudomonadati</taxon>
        <taxon>Pseudomonadota</taxon>
        <taxon>Gammaproteobacteria</taxon>
        <taxon>Enterobacterales</taxon>
        <taxon>Morganellaceae</taxon>
        <taxon>Xenorhabdus</taxon>
    </lineage>
</organism>
<evidence type="ECO:0000313" key="3">
    <source>
        <dbReference type="EMBL" id="KMJ43618.1"/>
    </source>
</evidence>
<dbReference type="AlphaFoldDB" id="A0A0J5FMX9"/>
<reference evidence="3 4" key="1">
    <citation type="submission" date="2015-06" db="EMBL/GenBank/DDBJ databases">
        <title>Draft Whole-Genome Sequence of the Entomopathogenic Bacterium Xenorhabdus khoisanae.</title>
        <authorList>
            <person name="Naidoo S."/>
            <person name="Featherston J."/>
            <person name="Gray V.M."/>
        </authorList>
    </citation>
    <scope>NUCLEOTIDE SEQUENCE [LARGE SCALE GENOMIC DNA]</scope>
    <source>
        <strain evidence="3 4">MCB</strain>
    </source>
</reference>
<dbReference type="CDD" id="cd00093">
    <property type="entry name" value="HTH_XRE"/>
    <property type="match status" value="1"/>
</dbReference>
<dbReference type="SUPFAM" id="SSF47413">
    <property type="entry name" value="lambda repressor-like DNA-binding domains"/>
    <property type="match status" value="1"/>
</dbReference>
<name>A0A0J5FMX9_9GAMM</name>
<comment type="caution">
    <text evidence="3">The sequence shown here is derived from an EMBL/GenBank/DDBJ whole genome shotgun (WGS) entry which is preliminary data.</text>
</comment>
<dbReference type="InterPro" id="IPR010982">
    <property type="entry name" value="Lambda_DNA-bd_dom_sf"/>
</dbReference>
<dbReference type="Pfam" id="PF01381">
    <property type="entry name" value="HTH_3"/>
    <property type="match status" value="1"/>
</dbReference>
<dbReference type="PANTHER" id="PTHR46558:SF4">
    <property type="entry name" value="DNA-BIDING PHAGE PROTEIN"/>
    <property type="match status" value="1"/>
</dbReference>
<protein>
    <submittedName>
        <fullName evidence="3">MrfJ protein</fullName>
    </submittedName>
</protein>
<keyword evidence="4" id="KW-1185">Reference proteome</keyword>
<dbReference type="Gene3D" id="1.10.260.40">
    <property type="entry name" value="lambda repressor-like DNA-binding domains"/>
    <property type="match status" value="1"/>
</dbReference>
<dbReference type="GO" id="GO:0003677">
    <property type="term" value="F:DNA binding"/>
    <property type="evidence" value="ECO:0007669"/>
    <property type="project" value="UniProtKB-KW"/>
</dbReference>
<dbReference type="PROSITE" id="PS50943">
    <property type="entry name" value="HTH_CROC1"/>
    <property type="match status" value="1"/>
</dbReference>
<evidence type="ECO:0000256" key="1">
    <source>
        <dbReference type="ARBA" id="ARBA00023125"/>
    </source>
</evidence>
<feature type="domain" description="HTH cro/C1-type" evidence="2">
    <location>
        <begin position="12"/>
        <end position="66"/>
    </location>
</feature>
<dbReference type="SMART" id="SM00530">
    <property type="entry name" value="HTH_XRE"/>
    <property type="match status" value="1"/>
</dbReference>
<dbReference type="RefSeq" id="WP_047964898.1">
    <property type="nucleotide sequence ID" value="NZ_CAWMBG010000162.1"/>
</dbReference>
<dbReference type="PATRIC" id="fig|880157.4.peg.4037"/>
<dbReference type="Proteomes" id="UP000036277">
    <property type="component" value="Unassembled WGS sequence"/>
</dbReference>
<accession>A0A0J5FMX9</accession>
<gene>
    <name evidence="3" type="ORF">AB204_18760</name>
</gene>
<proteinExistence type="predicted"/>
<sequence length="101" mass="11524">MEDVHILVGKRIQTKRKELGITATALAKQISISQQQLSRYERGTNRINLAHLVVISTILDTPIEWFFEECFKKHTKEDNTVNKLADQYIPIAETIIGKNGC</sequence>
<evidence type="ECO:0000259" key="2">
    <source>
        <dbReference type="PROSITE" id="PS50943"/>
    </source>
</evidence>
<keyword evidence="1" id="KW-0238">DNA-binding</keyword>
<dbReference type="STRING" id="880157.AB204_18760"/>